<proteinExistence type="predicted"/>
<reference evidence="2 3" key="1">
    <citation type="journal article" date="2017" name="Curr. Biol.">
        <title>Genome architecture and evolution of a unichromosomal asexual nematode.</title>
        <authorList>
            <person name="Fradin H."/>
            <person name="Zegar C."/>
            <person name="Gutwein M."/>
            <person name="Lucas J."/>
            <person name="Kovtun M."/>
            <person name="Corcoran D."/>
            <person name="Baugh L.R."/>
            <person name="Kiontke K."/>
            <person name="Gunsalus K."/>
            <person name="Fitch D.H."/>
            <person name="Piano F."/>
        </authorList>
    </citation>
    <scope>NUCLEOTIDE SEQUENCE [LARGE SCALE GENOMIC DNA]</scope>
    <source>
        <strain evidence="2">PF1309</strain>
    </source>
</reference>
<dbReference type="AlphaFoldDB" id="A0A2A2LHI6"/>
<feature type="compositionally biased region" description="Basic and acidic residues" evidence="1">
    <location>
        <begin position="169"/>
        <end position="182"/>
    </location>
</feature>
<organism evidence="2 3">
    <name type="scientific">Diploscapter pachys</name>
    <dbReference type="NCBI Taxonomy" id="2018661"/>
    <lineage>
        <taxon>Eukaryota</taxon>
        <taxon>Metazoa</taxon>
        <taxon>Ecdysozoa</taxon>
        <taxon>Nematoda</taxon>
        <taxon>Chromadorea</taxon>
        <taxon>Rhabditida</taxon>
        <taxon>Rhabditina</taxon>
        <taxon>Rhabditomorpha</taxon>
        <taxon>Rhabditoidea</taxon>
        <taxon>Rhabditidae</taxon>
        <taxon>Diploscapter</taxon>
    </lineage>
</organism>
<sequence>MKAAISMPLVLEYSLPNPDSCTGFSDSSSDLLGRVFHPAQLHSTRAAKRFENSLQRVHQRSQSAGADRGLHILQTSSSASDMKTHLCRASIQHNSINSNNNNHHNNVNFLRATKKFFKKIYSSATLPRKTSAQTTPTLENVQKASEQMLELKCDPLPSAVSSNEEEFGSDDHENHRDFDKNANLDLSCADSGLDMEDRH</sequence>
<dbReference type="OrthoDB" id="5877602at2759"/>
<dbReference type="Proteomes" id="UP000218231">
    <property type="component" value="Unassembled WGS sequence"/>
</dbReference>
<feature type="region of interest" description="Disordered" evidence="1">
    <location>
        <begin position="158"/>
        <end position="199"/>
    </location>
</feature>
<protein>
    <submittedName>
        <fullName evidence="2">Uncharacterized protein</fullName>
    </submittedName>
</protein>
<dbReference type="STRING" id="2018661.A0A2A2LHI6"/>
<evidence type="ECO:0000313" key="2">
    <source>
        <dbReference type="EMBL" id="PAV85568.1"/>
    </source>
</evidence>
<accession>A0A2A2LHI6</accession>
<name>A0A2A2LHI6_9BILA</name>
<gene>
    <name evidence="2" type="ORF">WR25_12180</name>
</gene>
<comment type="caution">
    <text evidence="2">The sequence shown here is derived from an EMBL/GenBank/DDBJ whole genome shotgun (WGS) entry which is preliminary data.</text>
</comment>
<evidence type="ECO:0000313" key="3">
    <source>
        <dbReference type="Proteomes" id="UP000218231"/>
    </source>
</evidence>
<evidence type="ECO:0000256" key="1">
    <source>
        <dbReference type="SAM" id="MobiDB-lite"/>
    </source>
</evidence>
<dbReference type="EMBL" id="LIAE01006758">
    <property type="protein sequence ID" value="PAV85568.1"/>
    <property type="molecule type" value="Genomic_DNA"/>
</dbReference>
<keyword evidence="3" id="KW-1185">Reference proteome</keyword>